<dbReference type="AlphaFoldDB" id="A0A1B6D9J4"/>
<dbReference type="SMART" id="SM00864">
    <property type="entry name" value="Tubulin"/>
    <property type="match status" value="1"/>
</dbReference>
<dbReference type="InterPro" id="IPR003008">
    <property type="entry name" value="Tubulin_FtsZ_GTPase"/>
</dbReference>
<dbReference type="GO" id="GO:0005929">
    <property type="term" value="C:cilium"/>
    <property type="evidence" value="ECO:0007669"/>
    <property type="project" value="UniProtKB-SubCell"/>
</dbReference>
<sequence>MSLICLQYGQCGNQLGAELYSTISDDIHNDSKEYNIKNKSYNKLSEDNWFLRKNNRLQARAIIIDTEEKVVNSFKKHSSWSYNPDNIIIKNTGGSANNWAVGHNVNGPKMLNKTMESLRKECEKCDRLQGFLTFNSSAGGTGSGLSSYFSQQIKNEFSNKALISVLVLPHFAGEVVTQNYNTLLTLSKLYSTCDAILALQNDNLFKMSTLYEGAKKIGMGHLNRLVAEQIGSIFQPVEFSGPSKSVTLSDLTSHLCSHPSYKILLIRTAPDVIKPNNFVSNMKWNSKEHCEYEMCFKKNFHYKQDELSKINKEMKVVANLLVNRGKPSIIPTNDYKSQISLRHLYPKWIHNQSSLIYNQSRKYIKMEQYITLVTNNSFIQIDLNNILESSWQSFINNAYVYLYEKHGLTKEDFTEAFINVENVYHTYKSL</sequence>
<evidence type="ECO:0000256" key="4">
    <source>
        <dbReference type="ARBA" id="ARBA00009636"/>
    </source>
</evidence>
<dbReference type="GO" id="GO:0005874">
    <property type="term" value="C:microtubule"/>
    <property type="evidence" value="ECO:0007669"/>
    <property type="project" value="UniProtKB-KW"/>
</dbReference>
<comment type="similarity">
    <text evidence="4 14">Belongs to the tubulin family.</text>
</comment>
<dbReference type="GO" id="GO:0005525">
    <property type="term" value="F:GTP binding"/>
    <property type="evidence" value="ECO:0007669"/>
    <property type="project" value="UniProtKB-UniRule"/>
</dbReference>
<dbReference type="GO" id="GO:0005814">
    <property type="term" value="C:centriole"/>
    <property type="evidence" value="ECO:0007669"/>
    <property type="project" value="UniProtKB-SubCell"/>
</dbReference>
<evidence type="ECO:0000256" key="12">
    <source>
        <dbReference type="ARBA" id="ARBA00030594"/>
    </source>
</evidence>
<evidence type="ECO:0000256" key="7">
    <source>
        <dbReference type="ARBA" id="ARBA00022741"/>
    </source>
</evidence>
<evidence type="ECO:0000256" key="10">
    <source>
        <dbReference type="ARBA" id="ARBA00023242"/>
    </source>
</evidence>
<dbReference type="InterPro" id="IPR002967">
    <property type="entry name" value="Delta_tubulin"/>
</dbReference>
<dbReference type="InterPro" id="IPR036525">
    <property type="entry name" value="Tubulin/FtsZ_GTPase_sf"/>
</dbReference>
<dbReference type="InterPro" id="IPR017975">
    <property type="entry name" value="Tubulin_CS"/>
</dbReference>
<protein>
    <recommendedName>
        <fullName evidence="5">Tubulin delta chain</fullName>
    </recommendedName>
    <alternativeName>
        <fullName evidence="12">Delta-tubulin</fullName>
    </alternativeName>
</protein>
<evidence type="ECO:0000256" key="14">
    <source>
        <dbReference type="RuleBase" id="RU000352"/>
    </source>
</evidence>
<evidence type="ECO:0000256" key="9">
    <source>
        <dbReference type="ARBA" id="ARBA00023134"/>
    </source>
</evidence>
<comment type="function">
    <text evidence="13">Acts as a positive regulator of hedgehog signaling and regulates ciliary function.</text>
</comment>
<proteinExistence type="inferred from homology"/>
<evidence type="ECO:0000313" key="16">
    <source>
        <dbReference type="EMBL" id="JAS22336.1"/>
    </source>
</evidence>
<evidence type="ECO:0000256" key="1">
    <source>
        <dbReference type="ARBA" id="ARBA00004114"/>
    </source>
</evidence>
<dbReference type="PRINTS" id="PR01224">
    <property type="entry name" value="DELTATUBULIN"/>
</dbReference>
<feature type="domain" description="Tubulin/FtsZ GTPase" evidence="15">
    <location>
        <begin position="37"/>
        <end position="241"/>
    </location>
</feature>
<evidence type="ECO:0000259" key="15">
    <source>
        <dbReference type="SMART" id="SM00864"/>
    </source>
</evidence>
<keyword evidence="11" id="KW-0966">Cell projection</keyword>
<dbReference type="InterPro" id="IPR008280">
    <property type="entry name" value="Tub_FtsZ_C"/>
</dbReference>
<dbReference type="GO" id="GO:0030030">
    <property type="term" value="P:cell projection organization"/>
    <property type="evidence" value="ECO:0007669"/>
    <property type="project" value="UniProtKB-KW"/>
</dbReference>
<dbReference type="GO" id="GO:0005200">
    <property type="term" value="F:structural constituent of cytoskeleton"/>
    <property type="evidence" value="ECO:0007669"/>
    <property type="project" value="InterPro"/>
</dbReference>
<evidence type="ECO:0000256" key="13">
    <source>
        <dbReference type="ARBA" id="ARBA00046149"/>
    </source>
</evidence>
<name>A0A1B6D9J4_9HEMI</name>
<dbReference type="CDD" id="cd02189">
    <property type="entry name" value="delta_zeta_tubulin-like"/>
    <property type="match status" value="1"/>
</dbReference>
<evidence type="ECO:0000256" key="2">
    <source>
        <dbReference type="ARBA" id="ARBA00004123"/>
    </source>
</evidence>
<evidence type="ECO:0000256" key="11">
    <source>
        <dbReference type="ARBA" id="ARBA00023273"/>
    </source>
</evidence>
<evidence type="ECO:0000256" key="6">
    <source>
        <dbReference type="ARBA" id="ARBA00022701"/>
    </source>
</evidence>
<gene>
    <name evidence="16" type="ORF">g.7522</name>
</gene>
<dbReference type="SUPFAM" id="SSF52490">
    <property type="entry name" value="Tubulin nucleotide-binding domain-like"/>
    <property type="match status" value="1"/>
</dbReference>
<evidence type="ECO:0000256" key="3">
    <source>
        <dbReference type="ARBA" id="ARBA00004138"/>
    </source>
</evidence>
<dbReference type="PROSITE" id="PS00227">
    <property type="entry name" value="TUBULIN"/>
    <property type="match status" value="1"/>
</dbReference>
<comment type="subcellular location">
    <subcellularLocation>
        <location evidence="3">Cell projection</location>
        <location evidence="3">Cilium</location>
    </subcellularLocation>
    <subcellularLocation>
        <location evidence="1">Cytoplasm</location>
        <location evidence="1">Cytoskeleton</location>
        <location evidence="1">Microtubule organizing center</location>
        <location evidence="1">Centrosome</location>
        <location evidence="1">Centriole</location>
    </subcellularLocation>
    <subcellularLocation>
        <location evidence="2">Nucleus</location>
    </subcellularLocation>
</comment>
<dbReference type="PRINTS" id="PR01161">
    <property type="entry name" value="TUBULIN"/>
</dbReference>
<keyword evidence="9 14" id="KW-0342">GTP-binding</keyword>
<keyword evidence="6 14" id="KW-0493">Microtubule</keyword>
<keyword evidence="10" id="KW-0539">Nucleus</keyword>
<reference evidence="16" key="1">
    <citation type="submission" date="2015-12" db="EMBL/GenBank/DDBJ databases">
        <title>De novo transcriptome assembly of four potential Pierce s Disease insect vectors from Arizona vineyards.</title>
        <authorList>
            <person name="Tassone E.E."/>
        </authorList>
    </citation>
    <scope>NUCLEOTIDE SEQUENCE</scope>
</reference>
<evidence type="ECO:0000256" key="8">
    <source>
        <dbReference type="ARBA" id="ARBA00022794"/>
    </source>
</evidence>
<dbReference type="EMBL" id="GEDC01014962">
    <property type="protein sequence ID" value="JAS22336.1"/>
    <property type="molecule type" value="Transcribed_RNA"/>
</dbReference>
<evidence type="ECO:0000256" key="5">
    <source>
        <dbReference type="ARBA" id="ARBA00014184"/>
    </source>
</evidence>
<keyword evidence="8" id="KW-0970">Cilium biogenesis/degradation</keyword>
<dbReference type="Gene3D" id="3.40.50.1440">
    <property type="entry name" value="Tubulin/FtsZ, GTPase domain"/>
    <property type="match status" value="1"/>
</dbReference>
<keyword evidence="7 14" id="KW-0547">Nucleotide-binding</keyword>
<organism evidence="16">
    <name type="scientific">Clastoptera arizonana</name>
    <name type="common">Arizona spittle bug</name>
    <dbReference type="NCBI Taxonomy" id="38151"/>
    <lineage>
        <taxon>Eukaryota</taxon>
        <taxon>Metazoa</taxon>
        <taxon>Ecdysozoa</taxon>
        <taxon>Arthropoda</taxon>
        <taxon>Hexapoda</taxon>
        <taxon>Insecta</taxon>
        <taxon>Pterygota</taxon>
        <taxon>Neoptera</taxon>
        <taxon>Paraneoptera</taxon>
        <taxon>Hemiptera</taxon>
        <taxon>Auchenorrhyncha</taxon>
        <taxon>Cercopoidea</taxon>
        <taxon>Clastopteridae</taxon>
        <taxon>Clastoptera</taxon>
    </lineage>
</organism>
<dbReference type="SUPFAM" id="SSF55307">
    <property type="entry name" value="Tubulin C-terminal domain-like"/>
    <property type="match status" value="1"/>
</dbReference>
<dbReference type="PANTHER" id="PTHR11588">
    <property type="entry name" value="TUBULIN"/>
    <property type="match status" value="1"/>
</dbReference>
<dbReference type="InterPro" id="IPR000217">
    <property type="entry name" value="Tubulin"/>
</dbReference>
<dbReference type="GO" id="GO:0005634">
    <property type="term" value="C:nucleus"/>
    <property type="evidence" value="ECO:0007669"/>
    <property type="project" value="UniProtKB-SubCell"/>
</dbReference>
<accession>A0A1B6D9J4</accession>
<dbReference type="GO" id="GO:0007017">
    <property type="term" value="P:microtubule-based process"/>
    <property type="evidence" value="ECO:0007669"/>
    <property type="project" value="InterPro"/>
</dbReference>
<dbReference type="Pfam" id="PF00091">
    <property type="entry name" value="Tubulin"/>
    <property type="match status" value="1"/>
</dbReference>